<comment type="caution">
    <text evidence="10">The sequence shown here is derived from an EMBL/GenBank/DDBJ whole genome shotgun (WGS) entry which is preliminary data.</text>
</comment>
<keyword evidence="5" id="KW-0809">Transit peptide</keyword>
<dbReference type="PANTHER" id="PTHR12049">
    <property type="entry name" value="PROTEIN ARGININE METHYLTRANSFERASE NDUFAF7, MITOCHONDRIAL"/>
    <property type="match status" value="1"/>
</dbReference>
<evidence type="ECO:0000256" key="9">
    <source>
        <dbReference type="RuleBase" id="RU364114"/>
    </source>
</evidence>
<dbReference type="GO" id="GO:0005739">
    <property type="term" value="C:mitochondrion"/>
    <property type="evidence" value="ECO:0007669"/>
    <property type="project" value="UniProtKB-SubCell"/>
</dbReference>
<sequence length="408" mass="45919">LHTKAANRFFSETSSHISMLKHLTLKIKTTGPISVCEYMRDALTNPFLGYYVKNDPIGESGDFVTSPEMSQIFGELLGVWCISEWMAAGKSRVLQLVELGPGRGSLACDVLRVFSQLNPVLGETNVSVHLVEVSPKLTEVQVERLTGNQAHICDDRPFYLSGTTLSGFPIYWYRRLEDVPKGFSLYLAHEFFDALPIYKFERTEEGWREVLIDIDPDDHKKLRFVLSNGKTIASVLLTEKDESRQHVEVSPEAGIIVQKLGRRIAADGGAALIGDYGHDGTKTDTFRAFKDHKLHDVLEEPGMADLTADVDFSYLRKSAGNHVTCMGPITQQSFLKNMGIDFRMQVLLRNCTDDSTRTQLIHSYDMLMNPEKMGHRFQFFTVLNTSRLTPCEEKPVSPVAGFTELQMQ</sequence>
<gene>
    <name evidence="10" type="ORF">DNTS_035824</name>
</gene>
<dbReference type="STRING" id="623744.A0A553Q3F8"/>
<comment type="similarity">
    <text evidence="2 9">Belongs to the NDUFAF7 family.</text>
</comment>
<comment type="subcellular location">
    <subcellularLocation>
        <location evidence="1 9">Mitochondrion</location>
    </subcellularLocation>
</comment>
<name>A0A553Q3F8_9TELE</name>
<evidence type="ECO:0000256" key="3">
    <source>
        <dbReference type="ARBA" id="ARBA00022603"/>
    </source>
</evidence>
<evidence type="ECO:0000313" key="11">
    <source>
        <dbReference type="Proteomes" id="UP000316079"/>
    </source>
</evidence>
<evidence type="ECO:0000313" key="10">
    <source>
        <dbReference type="EMBL" id="TRY84470.1"/>
    </source>
</evidence>
<dbReference type="InterPro" id="IPR029063">
    <property type="entry name" value="SAM-dependent_MTases_sf"/>
</dbReference>
<keyword evidence="6 9" id="KW-0496">Mitochondrion</keyword>
<dbReference type="AlphaFoldDB" id="A0A553Q3F8"/>
<dbReference type="GO" id="GO:0035243">
    <property type="term" value="F:protein-arginine omega-N symmetric methyltransferase activity"/>
    <property type="evidence" value="ECO:0007669"/>
    <property type="project" value="UniProtKB-EC"/>
</dbReference>
<dbReference type="GO" id="GO:0032259">
    <property type="term" value="P:methylation"/>
    <property type="evidence" value="ECO:0007669"/>
    <property type="project" value="UniProtKB-KW"/>
</dbReference>
<feature type="non-terminal residue" evidence="10">
    <location>
        <position position="1"/>
    </location>
</feature>
<proteinExistence type="inferred from homology"/>
<dbReference type="GO" id="GO:0032981">
    <property type="term" value="P:mitochondrial respiratory chain complex I assembly"/>
    <property type="evidence" value="ECO:0007669"/>
    <property type="project" value="TreeGrafter"/>
</dbReference>
<protein>
    <recommendedName>
        <fullName evidence="9">Protein arginine methyltransferase NDUFAF7</fullName>
        <ecNumber evidence="9">2.1.1.320</ecNumber>
    </recommendedName>
</protein>
<dbReference type="Gene3D" id="3.40.50.12710">
    <property type="match status" value="1"/>
</dbReference>
<comment type="function">
    <text evidence="8">Arginine methyltransferase involved in the assembly or stability of mitochondrial NADH:ubiquinone oxidoreductase complex (complex I). Acts by mediating symmetric dimethylation of 'Arg-118' of NDUFS2 after it assembles into the complex I, stabilizing the early intermediate complex.</text>
</comment>
<dbReference type="InterPro" id="IPR038375">
    <property type="entry name" value="NDUFAF7_sf"/>
</dbReference>
<dbReference type="InterPro" id="IPR003788">
    <property type="entry name" value="NDUFAF7"/>
</dbReference>
<dbReference type="Proteomes" id="UP000316079">
    <property type="component" value="Unassembled WGS sequence"/>
</dbReference>
<reference evidence="10 11" key="1">
    <citation type="journal article" date="2019" name="Sci. Data">
        <title>Hybrid genome assembly and annotation of Danionella translucida.</title>
        <authorList>
            <person name="Kadobianskyi M."/>
            <person name="Schulze L."/>
            <person name="Schuelke M."/>
            <person name="Judkewitz B."/>
        </authorList>
    </citation>
    <scope>NUCLEOTIDE SEQUENCE [LARGE SCALE GENOMIC DNA]</scope>
    <source>
        <strain evidence="10 11">Bolton</strain>
    </source>
</reference>
<evidence type="ECO:0000256" key="1">
    <source>
        <dbReference type="ARBA" id="ARBA00004173"/>
    </source>
</evidence>
<evidence type="ECO:0000256" key="6">
    <source>
        <dbReference type="ARBA" id="ARBA00023128"/>
    </source>
</evidence>
<evidence type="ECO:0000256" key="5">
    <source>
        <dbReference type="ARBA" id="ARBA00022946"/>
    </source>
</evidence>
<dbReference type="Pfam" id="PF02636">
    <property type="entry name" value="Methyltransf_28"/>
    <property type="match status" value="1"/>
</dbReference>
<dbReference type="SUPFAM" id="SSF53335">
    <property type="entry name" value="S-adenosyl-L-methionine-dependent methyltransferases"/>
    <property type="match status" value="1"/>
</dbReference>
<dbReference type="OrthoDB" id="438553at2759"/>
<keyword evidence="3 9" id="KW-0489">Methyltransferase</keyword>
<comment type="catalytic activity">
    <reaction evidence="7 9">
        <text>L-arginyl-[protein] + 2 S-adenosyl-L-methionine = N(omega),N(omega)'-dimethyl-L-arginyl-[protein] + 2 S-adenosyl-L-homocysteine + 2 H(+)</text>
        <dbReference type="Rhea" id="RHEA:48108"/>
        <dbReference type="Rhea" id="RHEA-COMP:10532"/>
        <dbReference type="Rhea" id="RHEA-COMP:11992"/>
        <dbReference type="ChEBI" id="CHEBI:15378"/>
        <dbReference type="ChEBI" id="CHEBI:29965"/>
        <dbReference type="ChEBI" id="CHEBI:57856"/>
        <dbReference type="ChEBI" id="CHEBI:59789"/>
        <dbReference type="ChEBI" id="CHEBI:88221"/>
        <dbReference type="EC" id="2.1.1.320"/>
    </reaction>
</comment>
<keyword evidence="4 9" id="KW-0808">Transferase</keyword>
<keyword evidence="11" id="KW-1185">Reference proteome</keyword>
<dbReference type="FunFam" id="3.40.50.12710:FF:000001">
    <property type="entry name" value="Protein arginine methyltransferase NDUFAF7"/>
    <property type="match status" value="1"/>
</dbReference>
<accession>A0A553Q3F8</accession>
<evidence type="ECO:0000256" key="4">
    <source>
        <dbReference type="ARBA" id="ARBA00022679"/>
    </source>
</evidence>
<evidence type="ECO:0000256" key="8">
    <source>
        <dbReference type="ARBA" id="ARBA00054758"/>
    </source>
</evidence>
<evidence type="ECO:0000256" key="7">
    <source>
        <dbReference type="ARBA" id="ARBA00048612"/>
    </source>
</evidence>
<dbReference type="EMBL" id="SRMA01026400">
    <property type="protein sequence ID" value="TRY84470.1"/>
    <property type="molecule type" value="Genomic_DNA"/>
</dbReference>
<evidence type="ECO:0000256" key="2">
    <source>
        <dbReference type="ARBA" id="ARBA00005891"/>
    </source>
</evidence>
<organism evidence="10 11">
    <name type="scientific">Danionella cerebrum</name>
    <dbReference type="NCBI Taxonomy" id="2873325"/>
    <lineage>
        <taxon>Eukaryota</taxon>
        <taxon>Metazoa</taxon>
        <taxon>Chordata</taxon>
        <taxon>Craniata</taxon>
        <taxon>Vertebrata</taxon>
        <taxon>Euteleostomi</taxon>
        <taxon>Actinopterygii</taxon>
        <taxon>Neopterygii</taxon>
        <taxon>Teleostei</taxon>
        <taxon>Ostariophysi</taxon>
        <taxon>Cypriniformes</taxon>
        <taxon>Danionidae</taxon>
        <taxon>Danioninae</taxon>
        <taxon>Danionella</taxon>
    </lineage>
</organism>
<dbReference type="EC" id="2.1.1.320" evidence="9"/>
<dbReference type="PANTHER" id="PTHR12049:SF7">
    <property type="entry name" value="PROTEIN ARGININE METHYLTRANSFERASE NDUFAF7, MITOCHONDRIAL"/>
    <property type="match status" value="1"/>
</dbReference>